<dbReference type="InterPro" id="IPR036908">
    <property type="entry name" value="RlpA-like_sf"/>
</dbReference>
<feature type="signal peptide" evidence="1">
    <location>
        <begin position="1"/>
        <end position="35"/>
    </location>
</feature>
<dbReference type="InterPro" id="IPR009009">
    <property type="entry name" value="RlpA-like_DPBB"/>
</dbReference>
<dbReference type="PANTHER" id="PTHR47295">
    <property type="entry name" value="EG45-LIKE DOMAIN CONTAINING PROTEIN 1-RELATED"/>
    <property type="match status" value="1"/>
</dbReference>
<name>A0AAV2CAH4_9ROSI</name>
<dbReference type="EMBL" id="OZ034813">
    <property type="protein sequence ID" value="CAL1353009.1"/>
    <property type="molecule type" value="Genomic_DNA"/>
</dbReference>
<sequence length="145" mass="15222">MAAATVFNRNFSSLALVLAFNLAFALTSFTSPAEARGNGTAASYTVDPSSACPNGSAINGGRFLAMVQARAFNNGAACGRQYKISCIGGTNDVKEPCIKGKWVNVTVANLCSGDSCDTFTLSTDAFDVIAKHDAGRVQITYKRLH</sequence>
<proteinExistence type="predicted"/>
<dbReference type="SUPFAM" id="SSF50685">
    <property type="entry name" value="Barwin-like endoglucanases"/>
    <property type="match status" value="1"/>
</dbReference>
<dbReference type="Gene3D" id="2.40.40.10">
    <property type="entry name" value="RlpA-like domain"/>
    <property type="match status" value="1"/>
</dbReference>
<dbReference type="GO" id="GO:0009627">
    <property type="term" value="P:systemic acquired resistance"/>
    <property type="evidence" value="ECO:0007669"/>
    <property type="project" value="InterPro"/>
</dbReference>
<dbReference type="CDD" id="cd22269">
    <property type="entry name" value="DPBB_EG45-like"/>
    <property type="match status" value="1"/>
</dbReference>
<dbReference type="PANTHER" id="PTHR47295:SF2">
    <property type="entry name" value="EG45-LIKE DOMAIN CONTAINING PROTEIN 1-RELATED"/>
    <property type="match status" value="1"/>
</dbReference>
<keyword evidence="4" id="KW-1185">Reference proteome</keyword>
<reference evidence="3 4" key="1">
    <citation type="submission" date="2024-04" db="EMBL/GenBank/DDBJ databases">
        <authorList>
            <person name="Fracassetti M."/>
        </authorList>
    </citation>
    <scope>NUCLEOTIDE SEQUENCE [LARGE SCALE GENOMIC DNA]</scope>
</reference>
<evidence type="ECO:0000256" key="1">
    <source>
        <dbReference type="SAM" id="SignalP"/>
    </source>
</evidence>
<protein>
    <recommendedName>
        <fullName evidence="2">Expansin-like EG45 domain-containing protein</fullName>
    </recommendedName>
</protein>
<dbReference type="Proteomes" id="UP001497516">
    <property type="component" value="Chromosome 1"/>
</dbReference>
<organism evidence="3 4">
    <name type="scientific">Linum trigynum</name>
    <dbReference type="NCBI Taxonomy" id="586398"/>
    <lineage>
        <taxon>Eukaryota</taxon>
        <taxon>Viridiplantae</taxon>
        <taxon>Streptophyta</taxon>
        <taxon>Embryophyta</taxon>
        <taxon>Tracheophyta</taxon>
        <taxon>Spermatophyta</taxon>
        <taxon>Magnoliopsida</taxon>
        <taxon>eudicotyledons</taxon>
        <taxon>Gunneridae</taxon>
        <taxon>Pentapetalae</taxon>
        <taxon>rosids</taxon>
        <taxon>fabids</taxon>
        <taxon>Malpighiales</taxon>
        <taxon>Linaceae</taxon>
        <taxon>Linum</taxon>
    </lineage>
</organism>
<dbReference type="SMART" id="SM00837">
    <property type="entry name" value="DPBB_1"/>
    <property type="match status" value="1"/>
</dbReference>
<dbReference type="InterPro" id="IPR044206">
    <property type="entry name" value="EGC1/2"/>
</dbReference>
<dbReference type="InterPro" id="IPR007112">
    <property type="entry name" value="Expansin/allergen_DPBB_dom"/>
</dbReference>
<gene>
    <name evidence="3" type="ORF">LTRI10_LOCUS938</name>
</gene>
<keyword evidence="1" id="KW-0732">Signal</keyword>
<accession>A0AAV2CAH4</accession>
<evidence type="ECO:0000313" key="4">
    <source>
        <dbReference type="Proteomes" id="UP001497516"/>
    </source>
</evidence>
<dbReference type="Pfam" id="PF03330">
    <property type="entry name" value="DPBB_1"/>
    <property type="match status" value="1"/>
</dbReference>
<feature type="chain" id="PRO_5043527914" description="Expansin-like EG45 domain-containing protein" evidence="1">
    <location>
        <begin position="36"/>
        <end position="145"/>
    </location>
</feature>
<feature type="domain" description="Expansin-like EG45" evidence="2">
    <location>
        <begin position="49"/>
        <end position="145"/>
    </location>
</feature>
<evidence type="ECO:0000259" key="2">
    <source>
        <dbReference type="PROSITE" id="PS50842"/>
    </source>
</evidence>
<dbReference type="PROSITE" id="PS50842">
    <property type="entry name" value="EXPANSIN_EG45"/>
    <property type="match status" value="1"/>
</dbReference>
<dbReference type="AlphaFoldDB" id="A0AAV2CAH4"/>
<dbReference type="GO" id="GO:0048046">
    <property type="term" value="C:apoplast"/>
    <property type="evidence" value="ECO:0007669"/>
    <property type="project" value="InterPro"/>
</dbReference>
<evidence type="ECO:0000313" key="3">
    <source>
        <dbReference type="EMBL" id="CAL1353009.1"/>
    </source>
</evidence>